<dbReference type="InterPro" id="IPR001849">
    <property type="entry name" value="PH_domain"/>
</dbReference>
<keyword evidence="4" id="KW-1185">Reference proteome</keyword>
<feature type="compositionally biased region" description="Basic residues" evidence="1">
    <location>
        <begin position="189"/>
        <end position="199"/>
    </location>
</feature>
<gene>
    <name evidence="3" type="ORF">JZ751_012839</name>
</gene>
<feature type="compositionally biased region" description="Polar residues" evidence="1">
    <location>
        <begin position="140"/>
        <end position="162"/>
    </location>
</feature>
<feature type="non-terminal residue" evidence="3">
    <location>
        <position position="1"/>
    </location>
</feature>
<dbReference type="Proteomes" id="UP000824540">
    <property type="component" value="Unassembled WGS sequence"/>
</dbReference>
<evidence type="ECO:0000259" key="2">
    <source>
        <dbReference type="PROSITE" id="PS50003"/>
    </source>
</evidence>
<accession>A0A8T2MZI9</accession>
<name>A0A8T2MZI9_9TELE</name>
<organism evidence="3 4">
    <name type="scientific">Albula glossodonta</name>
    <name type="common">roundjaw bonefish</name>
    <dbReference type="NCBI Taxonomy" id="121402"/>
    <lineage>
        <taxon>Eukaryota</taxon>
        <taxon>Metazoa</taxon>
        <taxon>Chordata</taxon>
        <taxon>Craniata</taxon>
        <taxon>Vertebrata</taxon>
        <taxon>Euteleostomi</taxon>
        <taxon>Actinopterygii</taxon>
        <taxon>Neopterygii</taxon>
        <taxon>Teleostei</taxon>
        <taxon>Albuliformes</taxon>
        <taxon>Albulidae</taxon>
        <taxon>Albula</taxon>
    </lineage>
</organism>
<dbReference type="SUPFAM" id="SSF50729">
    <property type="entry name" value="PH domain-like"/>
    <property type="match status" value="1"/>
</dbReference>
<protein>
    <recommendedName>
        <fullName evidence="2">PH domain-containing protein</fullName>
    </recommendedName>
</protein>
<comment type="caution">
    <text evidence="3">The sequence shown here is derived from an EMBL/GenBank/DDBJ whole genome shotgun (WGS) entry which is preliminary data.</text>
</comment>
<dbReference type="AlphaFoldDB" id="A0A8T2MZI9"/>
<reference evidence="3" key="1">
    <citation type="thesis" date="2021" institute="BYU ScholarsArchive" country="Provo, UT, USA">
        <title>Applications of and Algorithms for Genome Assembly and Genomic Analyses with an Emphasis on Marine Teleosts.</title>
        <authorList>
            <person name="Pickett B.D."/>
        </authorList>
    </citation>
    <scope>NUCLEOTIDE SEQUENCE</scope>
    <source>
        <strain evidence="3">HI-2016</strain>
    </source>
</reference>
<feature type="compositionally biased region" description="Pro residues" evidence="1">
    <location>
        <begin position="167"/>
        <end position="177"/>
    </location>
</feature>
<dbReference type="InterPro" id="IPR041681">
    <property type="entry name" value="PH_9"/>
</dbReference>
<sequence length="199" mass="22106">GSSRWPPISTAGAVCKESPHYRRKDHVFKLILGDSSQYLFSAPNKELQRRWVEELQGGAKPDSAPDTATQADRLKQEEEVTDGCQTAVSLKDHPQAESLLETEEKDDAGGVESSKADREPPPKPPHTYYNKHRYPEGGHTHSQLTEPASQSEPLPQDQTDFQRNLPPSNPPSPPPTAPAEGGAKERQKNKSMFKKLFKM</sequence>
<feature type="domain" description="PH" evidence="2">
    <location>
        <begin position="1"/>
        <end position="60"/>
    </location>
</feature>
<dbReference type="OrthoDB" id="8956691at2759"/>
<dbReference type="PROSITE" id="PS50003">
    <property type="entry name" value="PH_DOMAIN"/>
    <property type="match status" value="1"/>
</dbReference>
<dbReference type="EMBL" id="JAFBMS010000206">
    <property type="protein sequence ID" value="KAG9333314.1"/>
    <property type="molecule type" value="Genomic_DNA"/>
</dbReference>
<evidence type="ECO:0000256" key="1">
    <source>
        <dbReference type="SAM" id="MobiDB-lite"/>
    </source>
</evidence>
<feature type="region of interest" description="Disordered" evidence="1">
    <location>
        <begin position="55"/>
        <end position="199"/>
    </location>
</feature>
<evidence type="ECO:0000313" key="3">
    <source>
        <dbReference type="EMBL" id="KAG9333314.1"/>
    </source>
</evidence>
<evidence type="ECO:0000313" key="4">
    <source>
        <dbReference type="Proteomes" id="UP000824540"/>
    </source>
</evidence>
<dbReference type="Gene3D" id="2.30.29.30">
    <property type="entry name" value="Pleckstrin-homology domain (PH domain)/Phosphotyrosine-binding domain (PTB)"/>
    <property type="match status" value="1"/>
</dbReference>
<dbReference type="Pfam" id="PF15410">
    <property type="entry name" value="PH_9"/>
    <property type="match status" value="1"/>
</dbReference>
<dbReference type="InterPro" id="IPR011993">
    <property type="entry name" value="PH-like_dom_sf"/>
</dbReference>
<proteinExistence type="predicted"/>